<keyword evidence="3" id="KW-0050">Antiport</keyword>
<feature type="transmembrane region" description="Helical" evidence="9">
    <location>
        <begin position="124"/>
        <end position="150"/>
    </location>
</feature>
<evidence type="ECO:0000256" key="5">
    <source>
        <dbReference type="ARBA" id="ARBA00022692"/>
    </source>
</evidence>
<dbReference type="AlphaFoldDB" id="A0A0B4N126"/>
<feature type="transmembrane region" description="Helical" evidence="9">
    <location>
        <begin position="285"/>
        <end position="308"/>
    </location>
</feature>
<keyword evidence="7" id="KW-0406">Ion transport</keyword>
<name>A0A0B4N126_9BACT</name>
<dbReference type="GO" id="GO:0015297">
    <property type="term" value="F:antiporter activity"/>
    <property type="evidence" value="ECO:0007669"/>
    <property type="project" value="UniProtKB-KW"/>
</dbReference>
<evidence type="ECO:0000256" key="2">
    <source>
        <dbReference type="ARBA" id="ARBA00022448"/>
    </source>
</evidence>
<organism evidence="11">
    <name type="scientific">uncultured bacterium Ad_143_A19</name>
    <dbReference type="NCBI Taxonomy" id="1489305"/>
    <lineage>
        <taxon>Bacteria</taxon>
        <taxon>environmental samples</taxon>
    </lineage>
</organism>
<feature type="transmembrane region" description="Helical" evidence="9">
    <location>
        <begin position="34"/>
        <end position="54"/>
    </location>
</feature>
<dbReference type="InterPro" id="IPR006037">
    <property type="entry name" value="RCK_C"/>
</dbReference>
<dbReference type="InterPro" id="IPR038770">
    <property type="entry name" value="Na+/solute_symporter_sf"/>
</dbReference>
<dbReference type="NCBIfam" id="NF003716">
    <property type="entry name" value="PRK05326.1-3"/>
    <property type="match status" value="1"/>
</dbReference>
<comment type="subcellular location">
    <subcellularLocation>
        <location evidence="1">Cell membrane</location>
        <topology evidence="1">Multi-pass membrane protein</topology>
    </subcellularLocation>
</comment>
<dbReference type="NCBIfam" id="NF003715">
    <property type="entry name" value="PRK05326.1-2"/>
    <property type="match status" value="1"/>
</dbReference>
<accession>A0A0B4N126</accession>
<dbReference type="Pfam" id="PF00999">
    <property type="entry name" value="Na_H_Exchanger"/>
    <property type="match status" value="1"/>
</dbReference>
<feature type="transmembrane region" description="Helical" evidence="9">
    <location>
        <begin position="66"/>
        <end position="85"/>
    </location>
</feature>
<feature type="transmembrane region" description="Helical" evidence="9">
    <location>
        <begin position="206"/>
        <end position="228"/>
    </location>
</feature>
<feature type="transmembrane region" description="Helical" evidence="9">
    <location>
        <begin position="382"/>
        <end position="401"/>
    </location>
</feature>
<dbReference type="SUPFAM" id="SSF116726">
    <property type="entry name" value="TrkA C-terminal domain-like"/>
    <property type="match status" value="1"/>
</dbReference>
<evidence type="ECO:0000256" key="9">
    <source>
        <dbReference type="SAM" id="Phobius"/>
    </source>
</evidence>
<feature type="transmembrane region" description="Helical" evidence="9">
    <location>
        <begin position="353"/>
        <end position="376"/>
    </location>
</feature>
<evidence type="ECO:0000256" key="6">
    <source>
        <dbReference type="ARBA" id="ARBA00022989"/>
    </source>
</evidence>
<keyword evidence="8 9" id="KW-0472">Membrane</keyword>
<feature type="transmembrane region" description="Helical" evidence="9">
    <location>
        <begin position="240"/>
        <end position="273"/>
    </location>
</feature>
<keyword evidence="4" id="KW-1003">Cell membrane</keyword>
<dbReference type="PROSITE" id="PS51202">
    <property type="entry name" value="RCK_C"/>
    <property type="match status" value="1"/>
</dbReference>
<keyword evidence="6 9" id="KW-1133">Transmembrane helix</keyword>
<feature type="domain" description="RCK C-terminal" evidence="10">
    <location>
        <begin position="420"/>
        <end position="492"/>
    </location>
</feature>
<proteinExistence type="predicted"/>
<dbReference type="Pfam" id="PF02080">
    <property type="entry name" value="TrkA_C"/>
    <property type="match status" value="1"/>
</dbReference>
<feature type="transmembrane region" description="Helical" evidence="9">
    <location>
        <begin position="320"/>
        <end position="341"/>
    </location>
</feature>
<dbReference type="PANTHER" id="PTHR32507:SF7">
    <property type="entry name" value="K(+)_H(+) ANTIPORTER NHAP2"/>
    <property type="match status" value="1"/>
</dbReference>
<dbReference type="InterPro" id="IPR006153">
    <property type="entry name" value="Cation/H_exchanger_TM"/>
</dbReference>
<keyword evidence="2" id="KW-0813">Transport</keyword>
<dbReference type="InterPro" id="IPR036721">
    <property type="entry name" value="RCK_C_sf"/>
</dbReference>
<reference evidence="11" key="1">
    <citation type="submission" date="2014-03" db="EMBL/GenBank/DDBJ databases">
        <title>A sequence of cellulolytic fosmid clone of goat rumen metagenome.</title>
        <authorList>
            <person name="Lee K.-T."/>
            <person name="Kim J.-Y."/>
            <person name="Kim Y.-J."/>
            <person name="Ahn J.-H."/>
            <person name="Park M.-N."/>
            <person name="Kim J.-H."/>
            <person name="Kim T.-H."/>
        </authorList>
    </citation>
    <scope>NUCLEOTIDE SEQUENCE</scope>
</reference>
<evidence type="ECO:0000256" key="7">
    <source>
        <dbReference type="ARBA" id="ARBA00023065"/>
    </source>
</evidence>
<evidence type="ECO:0000256" key="3">
    <source>
        <dbReference type="ARBA" id="ARBA00022449"/>
    </source>
</evidence>
<evidence type="ECO:0000313" key="11">
    <source>
        <dbReference type="EMBL" id="AIF26157.1"/>
    </source>
</evidence>
<dbReference type="EMBL" id="KJ631397">
    <property type="protein sequence ID" value="AIF26157.1"/>
    <property type="molecule type" value="Genomic_DNA"/>
</dbReference>
<feature type="transmembrane region" description="Helical" evidence="9">
    <location>
        <begin position="97"/>
        <end position="118"/>
    </location>
</feature>
<dbReference type="PANTHER" id="PTHR32507">
    <property type="entry name" value="NA(+)/H(+) ANTIPORTER 1"/>
    <property type="match status" value="1"/>
</dbReference>
<evidence type="ECO:0000256" key="4">
    <source>
        <dbReference type="ARBA" id="ARBA00022475"/>
    </source>
</evidence>
<keyword evidence="5 9" id="KW-0812">Transmembrane</keyword>
<evidence type="ECO:0000259" key="10">
    <source>
        <dbReference type="PROSITE" id="PS51202"/>
    </source>
</evidence>
<dbReference type="GO" id="GO:0006813">
    <property type="term" value="P:potassium ion transport"/>
    <property type="evidence" value="ECO:0007669"/>
    <property type="project" value="InterPro"/>
</dbReference>
<dbReference type="GO" id="GO:0005886">
    <property type="term" value="C:plasma membrane"/>
    <property type="evidence" value="ECO:0007669"/>
    <property type="project" value="UniProtKB-SubCell"/>
</dbReference>
<sequence length="492" mass="52886">MPLLAVNLLSEHLLLLCSVLIFAAVLVTKVGSRYGVPSLLLFLLLGMVAGKDVLGVQFDDFELAENIGHFAMTIILFTAGLETPIHEARPVLRQGTLLSTVGVLLTVLFSGVFIWLVADSAIPVSVSLAGCFLLAAVMGSTDSASVFSVLRSKKLHLRENLGPMLELESGSNDPMAYILTIVLTQVIASSRGAVGVGSQVMTGFGLVFLQVLVGVAVGFGIGFAGRWILGRLQLASSPLYAILILSLGFFANGIAGLLMGNGLLALYVTAIIIGNRTDLPHRKEILHFFDGMTWLMQLVMFLMLGLLASPSKMLPMILPALVIGLFMIFVARPASVFLSLLPFRGLSFRAKVFTSWVGLKGAGPILFALCPVVAGLEGADDMFNIVFLITLISLLLQGMTLSPVARMLRLSYEEDPKVETFGMEIPEEMGMLRDHTVTEEDLQGGATLRDLGLPHGIRVMMVRRGDSYLVPHGSMPLEVGDRLVIIMGDSDD</sequence>
<dbReference type="GO" id="GO:0008324">
    <property type="term" value="F:monoatomic cation transmembrane transporter activity"/>
    <property type="evidence" value="ECO:0007669"/>
    <property type="project" value="InterPro"/>
</dbReference>
<dbReference type="Gene3D" id="1.20.1530.20">
    <property type="match status" value="1"/>
</dbReference>
<evidence type="ECO:0000256" key="8">
    <source>
        <dbReference type="ARBA" id="ARBA00023136"/>
    </source>
</evidence>
<evidence type="ECO:0000256" key="1">
    <source>
        <dbReference type="ARBA" id="ARBA00004651"/>
    </source>
</evidence>
<feature type="transmembrane region" description="Helical" evidence="9">
    <location>
        <begin position="6"/>
        <end position="27"/>
    </location>
</feature>
<dbReference type="GO" id="GO:1902600">
    <property type="term" value="P:proton transmembrane transport"/>
    <property type="evidence" value="ECO:0007669"/>
    <property type="project" value="InterPro"/>
</dbReference>
<dbReference type="Gene3D" id="3.30.70.1450">
    <property type="entry name" value="Regulator of K+ conductance, C-terminal domain"/>
    <property type="match status" value="1"/>
</dbReference>
<protein>
    <recommendedName>
        <fullName evidence="10">RCK C-terminal domain-containing protein</fullName>
    </recommendedName>
</protein>